<evidence type="ECO:0000256" key="14">
    <source>
        <dbReference type="ARBA" id="ARBA00023136"/>
    </source>
</evidence>
<evidence type="ECO:0000256" key="8">
    <source>
        <dbReference type="ARBA" id="ARBA00022692"/>
    </source>
</evidence>
<evidence type="ECO:0000256" key="5">
    <source>
        <dbReference type="ARBA" id="ARBA00022519"/>
    </source>
</evidence>
<evidence type="ECO:0000313" key="18">
    <source>
        <dbReference type="EMBL" id="VVD68567.1"/>
    </source>
</evidence>
<evidence type="ECO:0000256" key="1">
    <source>
        <dbReference type="ARBA" id="ARBA00000085"/>
    </source>
</evidence>
<dbReference type="SMART" id="SM00304">
    <property type="entry name" value="HAMP"/>
    <property type="match status" value="1"/>
</dbReference>
<evidence type="ECO:0000256" key="11">
    <source>
        <dbReference type="ARBA" id="ARBA00022840"/>
    </source>
</evidence>
<dbReference type="CDD" id="cd00082">
    <property type="entry name" value="HisKA"/>
    <property type="match status" value="1"/>
</dbReference>
<dbReference type="InterPro" id="IPR003594">
    <property type="entry name" value="HATPase_dom"/>
</dbReference>
<keyword evidence="11" id="KW-0067">ATP-binding</keyword>
<dbReference type="AlphaFoldDB" id="A0A5E4RZ59"/>
<reference evidence="18 19" key="1">
    <citation type="submission" date="2019-08" db="EMBL/GenBank/DDBJ databases">
        <authorList>
            <person name="Peeters C."/>
        </authorList>
    </citation>
    <scope>NUCLEOTIDE SEQUENCE [LARGE SCALE GENOMIC DNA]</scope>
    <source>
        <strain evidence="18 19">LMG 31114</strain>
    </source>
</reference>
<dbReference type="EMBL" id="CABPSK010000001">
    <property type="protein sequence ID" value="VVD68567.1"/>
    <property type="molecule type" value="Genomic_DNA"/>
</dbReference>
<dbReference type="SUPFAM" id="SSF47384">
    <property type="entry name" value="Homodimeric domain of signal transducing histidine kinase"/>
    <property type="match status" value="1"/>
</dbReference>
<dbReference type="Gene3D" id="1.10.287.130">
    <property type="match status" value="1"/>
</dbReference>
<dbReference type="Proteomes" id="UP000366945">
    <property type="component" value="Unassembled WGS sequence"/>
</dbReference>
<evidence type="ECO:0000256" key="7">
    <source>
        <dbReference type="ARBA" id="ARBA00022679"/>
    </source>
</evidence>
<evidence type="ECO:0000256" key="10">
    <source>
        <dbReference type="ARBA" id="ARBA00022777"/>
    </source>
</evidence>
<evidence type="ECO:0000256" key="9">
    <source>
        <dbReference type="ARBA" id="ARBA00022741"/>
    </source>
</evidence>
<evidence type="ECO:0000256" key="4">
    <source>
        <dbReference type="ARBA" id="ARBA00022475"/>
    </source>
</evidence>
<dbReference type="PRINTS" id="PR00344">
    <property type="entry name" value="BCTRLSENSOR"/>
</dbReference>
<keyword evidence="19" id="KW-1185">Reference proteome</keyword>
<gene>
    <name evidence="18" type="primary">envZ_1</name>
    <name evidence="18" type="ORF">PPN31114_00483</name>
</gene>
<proteinExistence type="predicted"/>
<keyword evidence="8 15" id="KW-0812">Transmembrane</keyword>
<dbReference type="Pfam" id="PF00512">
    <property type="entry name" value="HisKA"/>
    <property type="match status" value="1"/>
</dbReference>
<keyword evidence="9" id="KW-0547">Nucleotide-binding</keyword>
<dbReference type="InterPro" id="IPR003661">
    <property type="entry name" value="HisK_dim/P_dom"/>
</dbReference>
<feature type="domain" description="HAMP" evidence="17">
    <location>
        <begin position="223"/>
        <end position="275"/>
    </location>
</feature>
<keyword evidence="6" id="KW-0597">Phosphoprotein</keyword>
<dbReference type="PROSITE" id="PS50885">
    <property type="entry name" value="HAMP"/>
    <property type="match status" value="1"/>
</dbReference>
<dbReference type="Gene3D" id="3.30.565.10">
    <property type="entry name" value="Histidine kinase-like ATPase, C-terminal domain"/>
    <property type="match status" value="1"/>
</dbReference>
<evidence type="ECO:0000259" key="17">
    <source>
        <dbReference type="PROSITE" id="PS50885"/>
    </source>
</evidence>
<evidence type="ECO:0000256" key="6">
    <source>
        <dbReference type="ARBA" id="ARBA00022553"/>
    </source>
</evidence>
<dbReference type="Pfam" id="PF02518">
    <property type="entry name" value="HATPase_c"/>
    <property type="match status" value="1"/>
</dbReference>
<dbReference type="OrthoDB" id="9804645at2"/>
<dbReference type="EC" id="2.7.13.3" evidence="3"/>
<dbReference type="SMART" id="SM00387">
    <property type="entry name" value="HATPase_c"/>
    <property type="match status" value="1"/>
</dbReference>
<dbReference type="GO" id="GO:0000155">
    <property type="term" value="F:phosphorelay sensor kinase activity"/>
    <property type="evidence" value="ECO:0007669"/>
    <property type="project" value="InterPro"/>
</dbReference>
<dbReference type="InterPro" id="IPR036890">
    <property type="entry name" value="HATPase_C_sf"/>
</dbReference>
<dbReference type="PROSITE" id="PS50109">
    <property type="entry name" value="HIS_KIN"/>
    <property type="match status" value="1"/>
</dbReference>
<evidence type="ECO:0000256" key="2">
    <source>
        <dbReference type="ARBA" id="ARBA00004429"/>
    </source>
</evidence>
<dbReference type="InterPro" id="IPR003660">
    <property type="entry name" value="HAMP_dom"/>
</dbReference>
<dbReference type="PANTHER" id="PTHR44936:SF5">
    <property type="entry name" value="SENSOR HISTIDINE KINASE ENVZ"/>
    <property type="match status" value="1"/>
</dbReference>
<sequence>MRVPDVPFDTTKRDRASRTRRYFGWLGWPRTLSGRLALILVVGMLATQLVTGTVWFDARYGRVAEVPVRTGGARIADAVKLFDVVPVTERAALMARLRAAGIDVQPIGVPAPARTMEHFSDDLFDGVLRAQLGDEHPFVARPVVLYDDASEPLTLSTLLRANAPTAHLAADVQLRDGQWLSLAVVAGQAGLDLRPGAAFADYFVRIYLMRILAVVLIAVVAVRIALRPLARLSDAADRLGRDIHSPPLDETGPAEVQRAAHTFNAMQRSLIDAMQARTAFLAAVSHDLRSPLTRLRLRAETLAEPTQRERFRHDLMEMEAMIAASLDHVRGVPSGEALREIDVDALLRAVAEDARETGSDVRVREQSVAADVALVRGYPRTLRRCVQNLVDNAVRYAGGCRLSANLSPLGTHLEVVVEDRGPGIPEAELSAAVEPFVRAGGGRRGASSGVEAASFGPDSPESAEGVDGVDGVGLGLAIARTIAQAHDGTLMLSNRPGGGLRAVLSLPVDGPVTH</sequence>
<dbReference type="GO" id="GO:0005886">
    <property type="term" value="C:plasma membrane"/>
    <property type="evidence" value="ECO:0007669"/>
    <property type="project" value="UniProtKB-SubCell"/>
</dbReference>
<keyword evidence="13" id="KW-0902">Two-component regulatory system</keyword>
<keyword evidence="12 15" id="KW-1133">Transmembrane helix</keyword>
<evidence type="ECO:0000259" key="16">
    <source>
        <dbReference type="PROSITE" id="PS50109"/>
    </source>
</evidence>
<accession>A0A5E4RZ59</accession>
<dbReference type="InterPro" id="IPR036097">
    <property type="entry name" value="HisK_dim/P_sf"/>
</dbReference>
<dbReference type="RefSeq" id="WP_150677886.1">
    <property type="nucleotide sequence ID" value="NZ_CABPSK010000001.1"/>
</dbReference>
<feature type="transmembrane region" description="Helical" evidence="15">
    <location>
        <begin position="36"/>
        <end position="56"/>
    </location>
</feature>
<keyword evidence="14 15" id="KW-0472">Membrane</keyword>
<organism evidence="18 19">
    <name type="scientific">Pandoraea pneumonica</name>
    <dbReference type="NCBI Taxonomy" id="2508299"/>
    <lineage>
        <taxon>Bacteria</taxon>
        <taxon>Pseudomonadati</taxon>
        <taxon>Pseudomonadota</taxon>
        <taxon>Betaproteobacteria</taxon>
        <taxon>Burkholderiales</taxon>
        <taxon>Burkholderiaceae</taxon>
        <taxon>Pandoraea</taxon>
    </lineage>
</organism>
<keyword evidence="4" id="KW-1003">Cell membrane</keyword>
<dbReference type="PANTHER" id="PTHR44936">
    <property type="entry name" value="SENSOR PROTEIN CREC"/>
    <property type="match status" value="1"/>
</dbReference>
<dbReference type="CDD" id="cd06225">
    <property type="entry name" value="HAMP"/>
    <property type="match status" value="1"/>
</dbReference>
<comment type="subcellular location">
    <subcellularLocation>
        <location evidence="2">Cell inner membrane</location>
        <topology evidence="2">Multi-pass membrane protein</topology>
    </subcellularLocation>
</comment>
<evidence type="ECO:0000256" key="3">
    <source>
        <dbReference type="ARBA" id="ARBA00012438"/>
    </source>
</evidence>
<evidence type="ECO:0000256" key="15">
    <source>
        <dbReference type="SAM" id="Phobius"/>
    </source>
</evidence>
<keyword evidence="5" id="KW-0997">Cell inner membrane</keyword>
<dbReference type="InterPro" id="IPR050980">
    <property type="entry name" value="2C_sensor_his_kinase"/>
</dbReference>
<evidence type="ECO:0000256" key="12">
    <source>
        <dbReference type="ARBA" id="ARBA00022989"/>
    </source>
</evidence>
<dbReference type="SMART" id="SM00388">
    <property type="entry name" value="HisKA"/>
    <property type="match status" value="1"/>
</dbReference>
<dbReference type="SUPFAM" id="SSF55874">
    <property type="entry name" value="ATPase domain of HSP90 chaperone/DNA topoisomerase II/histidine kinase"/>
    <property type="match status" value="1"/>
</dbReference>
<dbReference type="InterPro" id="IPR005467">
    <property type="entry name" value="His_kinase_dom"/>
</dbReference>
<evidence type="ECO:0000256" key="13">
    <source>
        <dbReference type="ARBA" id="ARBA00023012"/>
    </source>
</evidence>
<dbReference type="Pfam" id="PF00672">
    <property type="entry name" value="HAMP"/>
    <property type="match status" value="1"/>
</dbReference>
<feature type="domain" description="Histidine kinase" evidence="16">
    <location>
        <begin position="283"/>
        <end position="510"/>
    </location>
</feature>
<comment type="catalytic activity">
    <reaction evidence="1">
        <text>ATP + protein L-histidine = ADP + protein N-phospho-L-histidine.</text>
        <dbReference type="EC" id="2.7.13.3"/>
    </reaction>
</comment>
<feature type="transmembrane region" description="Helical" evidence="15">
    <location>
        <begin position="207"/>
        <end position="226"/>
    </location>
</feature>
<keyword evidence="7 18" id="KW-0808">Transferase</keyword>
<dbReference type="GeneID" id="300402549"/>
<evidence type="ECO:0000313" key="19">
    <source>
        <dbReference type="Proteomes" id="UP000366945"/>
    </source>
</evidence>
<protein>
    <recommendedName>
        <fullName evidence="3">histidine kinase</fullName>
        <ecNumber evidence="3">2.7.13.3</ecNumber>
    </recommendedName>
</protein>
<keyword evidence="10" id="KW-0418">Kinase</keyword>
<dbReference type="InterPro" id="IPR004358">
    <property type="entry name" value="Sig_transdc_His_kin-like_C"/>
</dbReference>
<name>A0A5E4RZ59_9BURK</name>
<dbReference type="GO" id="GO:0005524">
    <property type="term" value="F:ATP binding"/>
    <property type="evidence" value="ECO:0007669"/>
    <property type="project" value="UniProtKB-KW"/>
</dbReference>